<reference evidence="2" key="2">
    <citation type="journal article" date="2015" name="Data Brief">
        <title>Shoot transcriptome of the giant reed, Arundo donax.</title>
        <authorList>
            <person name="Barrero R.A."/>
            <person name="Guerrero F.D."/>
            <person name="Moolhuijzen P."/>
            <person name="Goolsby J.A."/>
            <person name="Tidwell J."/>
            <person name="Bellgard S.E."/>
            <person name="Bellgard M.I."/>
        </authorList>
    </citation>
    <scope>NUCLEOTIDE SEQUENCE</scope>
    <source>
        <tissue evidence="2">Shoot tissue taken approximately 20 cm above the soil surface</tissue>
    </source>
</reference>
<sequence length="33" mass="3916">MNLYPLRSCVLIYEGSWILFRLYILAWIPGSNL</sequence>
<feature type="transmembrane region" description="Helical" evidence="1">
    <location>
        <begin position="12"/>
        <end position="30"/>
    </location>
</feature>
<proteinExistence type="predicted"/>
<evidence type="ECO:0000313" key="2">
    <source>
        <dbReference type="EMBL" id="JAE17042.1"/>
    </source>
</evidence>
<keyword evidence="1" id="KW-1133">Transmembrane helix</keyword>
<accession>A0A0A9FXN5</accession>
<reference evidence="2" key="1">
    <citation type="submission" date="2014-09" db="EMBL/GenBank/DDBJ databases">
        <authorList>
            <person name="Magalhaes I.L.F."/>
            <person name="Oliveira U."/>
            <person name="Santos F.R."/>
            <person name="Vidigal T.H.D.A."/>
            <person name="Brescovit A.D."/>
            <person name="Santos A.J."/>
        </authorList>
    </citation>
    <scope>NUCLEOTIDE SEQUENCE</scope>
    <source>
        <tissue evidence="2">Shoot tissue taken approximately 20 cm above the soil surface</tissue>
    </source>
</reference>
<keyword evidence="1" id="KW-0812">Transmembrane</keyword>
<name>A0A0A9FXN5_ARUDO</name>
<protein>
    <submittedName>
        <fullName evidence="2">Uncharacterized protein</fullName>
    </submittedName>
</protein>
<dbReference type="AlphaFoldDB" id="A0A0A9FXN5"/>
<evidence type="ECO:0000256" key="1">
    <source>
        <dbReference type="SAM" id="Phobius"/>
    </source>
</evidence>
<organism evidence="2">
    <name type="scientific">Arundo donax</name>
    <name type="common">Giant reed</name>
    <name type="synonym">Donax arundinaceus</name>
    <dbReference type="NCBI Taxonomy" id="35708"/>
    <lineage>
        <taxon>Eukaryota</taxon>
        <taxon>Viridiplantae</taxon>
        <taxon>Streptophyta</taxon>
        <taxon>Embryophyta</taxon>
        <taxon>Tracheophyta</taxon>
        <taxon>Spermatophyta</taxon>
        <taxon>Magnoliopsida</taxon>
        <taxon>Liliopsida</taxon>
        <taxon>Poales</taxon>
        <taxon>Poaceae</taxon>
        <taxon>PACMAD clade</taxon>
        <taxon>Arundinoideae</taxon>
        <taxon>Arundineae</taxon>
        <taxon>Arundo</taxon>
    </lineage>
</organism>
<keyword evidence="1" id="KW-0472">Membrane</keyword>
<dbReference type="EMBL" id="GBRH01180854">
    <property type="protein sequence ID" value="JAE17042.1"/>
    <property type="molecule type" value="Transcribed_RNA"/>
</dbReference>